<dbReference type="GO" id="GO:0042744">
    <property type="term" value="P:hydrogen peroxide catabolic process"/>
    <property type="evidence" value="ECO:0007669"/>
    <property type="project" value="TreeGrafter"/>
</dbReference>
<dbReference type="InterPro" id="IPR002016">
    <property type="entry name" value="Haem_peroxidase"/>
</dbReference>
<protein>
    <submittedName>
        <fullName evidence="6">Stromal ascorbate peroxidase</fullName>
    </submittedName>
</protein>
<comment type="similarity">
    <text evidence="2">Belongs to the peroxidase family.</text>
</comment>
<dbReference type="PROSITE" id="PS50873">
    <property type="entry name" value="PEROXIDASE_4"/>
    <property type="match status" value="1"/>
</dbReference>
<dbReference type="PANTHER" id="PTHR31356">
    <property type="entry name" value="THYLAKOID LUMENAL 29 KDA PROTEIN, CHLOROPLASTIC-RELATED"/>
    <property type="match status" value="1"/>
</dbReference>
<dbReference type="PRINTS" id="PR00458">
    <property type="entry name" value="PEROXIDASE"/>
</dbReference>
<accession>F2TVF0</accession>
<organism evidence="7">
    <name type="scientific">Salpingoeca rosetta (strain ATCC 50818 / BSB-021)</name>
    <dbReference type="NCBI Taxonomy" id="946362"/>
    <lineage>
        <taxon>Eukaryota</taxon>
        <taxon>Choanoflagellata</taxon>
        <taxon>Craspedida</taxon>
        <taxon>Salpingoecidae</taxon>
        <taxon>Salpingoeca</taxon>
    </lineage>
</organism>
<dbReference type="Gene3D" id="1.10.520.10">
    <property type="match status" value="1"/>
</dbReference>
<dbReference type="GeneID" id="16067796"/>
<keyword evidence="6" id="KW-0575">Peroxidase</keyword>
<keyword evidence="1" id="KW-0560">Oxidoreductase</keyword>
<dbReference type="RefSeq" id="XP_004998618.1">
    <property type="nucleotide sequence ID" value="XM_004998561.1"/>
</dbReference>
<evidence type="ECO:0000313" key="7">
    <source>
        <dbReference type="Proteomes" id="UP000007799"/>
    </source>
</evidence>
<dbReference type="Pfam" id="PF00141">
    <property type="entry name" value="peroxidase"/>
    <property type="match status" value="1"/>
</dbReference>
<name>F2TVF0_SALR5</name>
<dbReference type="STRING" id="946362.F2TVF0"/>
<feature type="coiled-coil region" evidence="3">
    <location>
        <begin position="50"/>
        <end position="77"/>
    </location>
</feature>
<keyword evidence="3" id="KW-0175">Coiled coil</keyword>
<dbReference type="GO" id="GO:0004601">
    <property type="term" value="F:peroxidase activity"/>
    <property type="evidence" value="ECO:0007669"/>
    <property type="project" value="UniProtKB-KW"/>
</dbReference>
<feature type="compositionally biased region" description="Basic and acidic residues" evidence="4">
    <location>
        <begin position="10"/>
        <end position="24"/>
    </location>
</feature>
<dbReference type="SUPFAM" id="SSF48113">
    <property type="entry name" value="Heme-dependent peroxidases"/>
    <property type="match status" value="1"/>
</dbReference>
<feature type="region of interest" description="Disordered" evidence="4">
    <location>
        <begin position="1"/>
        <end position="48"/>
    </location>
</feature>
<dbReference type="PANTHER" id="PTHR31356:SF66">
    <property type="entry name" value="CATALASE-PEROXIDASE"/>
    <property type="match status" value="1"/>
</dbReference>
<feature type="domain" description="Plant heme peroxidase family profile" evidence="5">
    <location>
        <begin position="84"/>
        <end position="339"/>
    </location>
</feature>
<reference evidence="6" key="1">
    <citation type="submission" date="2009-08" db="EMBL/GenBank/DDBJ databases">
        <title>Annotation of Salpingoeca rosetta.</title>
        <authorList>
            <consortium name="The Broad Institute Genome Sequencing Platform"/>
            <person name="Russ C."/>
            <person name="Cuomo C."/>
            <person name="Burger G."/>
            <person name="Gray M.W."/>
            <person name="Holland P.W.H."/>
            <person name="King N."/>
            <person name="Lang F.B.F."/>
            <person name="Roger A.J."/>
            <person name="Ruiz-Trillo I."/>
            <person name="Young S.K."/>
            <person name="Zeng Q."/>
            <person name="Gargeya S."/>
            <person name="Alvarado L."/>
            <person name="Berlin A."/>
            <person name="Chapman S.B."/>
            <person name="Chen Z."/>
            <person name="Freedman E."/>
            <person name="Gellesch M."/>
            <person name="Goldberg J."/>
            <person name="Griggs A."/>
            <person name="Gujja S."/>
            <person name="Heilman E."/>
            <person name="Heiman D."/>
            <person name="Howarth C."/>
            <person name="Mehta T."/>
            <person name="Neiman D."/>
            <person name="Pearson M."/>
            <person name="Roberts A."/>
            <person name="Saif S."/>
            <person name="Shea T."/>
            <person name="Shenoy N."/>
            <person name="Sisk P."/>
            <person name="Stolte C."/>
            <person name="Sykes S."/>
            <person name="White J."/>
            <person name="Yandava C."/>
            <person name="Haas B."/>
            <person name="Nusbaum C."/>
            <person name="Birren B."/>
        </authorList>
    </citation>
    <scope>NUCLEOTIDE SEQUENCE [LARGE SCALE GENOMIC DNA]</scope>
    <source>
        <strain evidence="6">ATCC 50818</strain>
    </source>
</reference>
<dbReference type="OMA" id="DNGPAQG"/>
<proteinExistence type="inferred from homology"/>
<dbReference type="Proteomes" id="UP000007799">
    <property type="component" value="Unassembled WGS sequence"/>
</dbReference>
<dbReference type="InterPro" id="IPR044831">
    <property type="entry name" value="Ccp1-like"/>
</dbReference>
<evidence type="ECO:0000256" key="3">
    <source>
        <dbReference type="SAM" id="Coils"/>
    </source>
</evidence>
<gene>
    <name evidence="6" type="ORF">PTSG_00062</name>
</gene>
<dbReference type="InterPro" id="IPR002207">
    <property type="entry name" value="Peroxidase_I"/>
</dbReference>
<dbReference type="InParanoid" id="F2TVF0"/>
<dbReference type="Gene3D" id="1.10.420.10">
    <property type="entry name" value="Peroxidase, domain 2"/>
    <property type="match status" value="1"/>
</dbReference>
<dbReference type="PROSITE" id="PS00435">
    <property type="entry name" value="PEROXIDASE_1"/>
    <property type="match status" value="1"/>
</dbReference>
<dbReference type="GO" id="GO:0020037">
    <property type="term" value="F:heme binding"/>
    <property type="evidence" value="ECO:0007669"/>
    <property type="project" value="InterPro"/>
</dbReference>
<sequence length="339" mass="37226">MSERAAVMLRHVEASRKRVGKDSNEGANNSTTTSSSSNNTRRDSAPSTAAVAAATTLSEYREELRKLEKELRTFIDKRNCHPIMLRLAWHDAGTYNRHVPCFPDCGGANGSIRLSPELKHAANAGLEKAVRFLQPFHTKHPMVSWADLIQLAGALAVELAGGPRIPMRYGRIDADVPAEEGKLPDANPASPLDHVRKVFDRLGMTPKETVALIGAHTIGRAFKERSGVTEYGYGNDKGTPHTRSTHVARGDGHAGIGMPGGQSWTSNWLSFDNAFFQQAYKSDKALLWLPTDSAVAKEEYARHFRQFASDNRSFLAAYAPAHKKLSESGSMFAFHVELD</sequence>
<evidence type="ECO:0000256" key="1">
    <source>
        <dbReference type="ARBA" id="ARBA00023002"/>
    </source>
</evidence>
<dbReference type="EMBL" id="GL832955">
    <property type="protein sequence ID" value="EGD72046.1"/>
    <property type="molecule type" value="Genomic_DNA"/>
</dbReference>
<evidence type="ECO:0000259" key="5">
    <source>
        <dbReference type="PROSITE" id="PS50873"/>
    </source>
</evidence>
<evidence type="ECO:0000256" key="2">
    <source>
        <dbReference type="RuleBase" id="RU004241"/>
    </source>
</evidence>
<evidence type="ECO:0000313" key="6">
    <source>
        <dbReference type="EMBL" id="EGD72046.1"/>
    </source>
</evidence>
<dbReference type="InterPro" id="IPR010255">
    <property type="entry name" value="Haem_peroxidase_sf"/>
</dbReference>
<dbReference type="GO" id="GO:0000302">
    <property type="term" value="P:response to reactive oxygen species"/>
    <property type="evidence" value="ECO:0007669"/>
    <property type="project" value="TreeGrafter"/>
</dbReference>
<dbReference type="KEGG" id="sre:PTSG_00062"/>
<dbReference type="GO" id="GO:0034599">
    <property type="term" value="P:cellular response to oxidative stress"/>
    <property type="evidence" value="ECO:0007669"/>
    <property type="project" value="InterPro"/>
</dbReference>
<feature type="compositionally biased region" description="Low complexity" evidence="4">
    <location>
        <begin position="28"/>
        <end position="48"/>
    </location>
</feature>
<evidence type="ECO:0000256" key="4">
    <source>
        <dbReference type="SAM" id="MobiDB-lite"/>
    </source>
</evidence>
<dbReference type="PRINTS" id="PR00459">
    <property type="entry name" value="ASPEROXIDASE"/>
</dbReference>
<dbReference type="InterPro" id="IPR019793">
    <property type="entry name" value="Peroxidases_heam-ligand_BS"/>
</dbReference>
<dbReference type="OrthoDB" id="2859658at2759"/>
<dbReference type="AlphaFoldDB" id="F2TVF0"/>
<keyword evidence="7" id="KW-1185">Reference proteome</keyword>
<dbReference type="eggNOG" id="ENOG502QR1E">
    <property type="taxonomic scope" value="Eukaryota"/>
</dbReference>